<dbReference type="EC" id="2.7.11.25" evidence="2"/>
<keyword evidence="10" id="KW-0539">Nucleus</keyword>
<organism evidence="16 17">
    <name type="scientific">Camellia sinensis var. sinensis</name>
    <name type="common">China tea</name>
    <dbReference type="NCBI Taxonomy" id="542762"/>
    <lineage>
        <taxon>Eukaryota</taxon>
        <taxon>Viridiplantae</taxon>
        <taxon>Streptophyta</taxon>
        <taxon>Embryophyta</taxon>
        <taxon>Tracheophyta</taxon>
        <taxon>Spermatophyta</taxon>
        <taxon>Magnoliopsida</taxon>
        <taxon>eudicotyledons</taxon>
        <taxon>Gunneridae</taxon>
        <taxon>Pentapetalae</taxon>
        <taxon>asterids</taxon>
        <taxon>Ericales</taxon>
        <taxon>Theaceae</taxon>
        <taxon>Camellia</taxon>
    </lineage>
</organism>
<comment type="similarity">
    <text evidence="14">Belongs to the protein kinase superfamily.</text>
</comment>
<dbReference type="FunFam" id="1.10.510.10:FF:000852">
    <property type="entry name" value="Mitogen-activated protein kinase kinase kinase 17"/>
    <property type="match status" value="1"/>
</dbReference>
<dbReference type="STRING" id="542762.A0A4S4DLU2"/>
<sequence>MEWSRGPSIGRGASAATVSIATSTSGELFAVKSAELSSSGFLQREQNFLSELSSPYIVQYMGFEITCESNKPIYNLFMEYVPGGTVSDEIKRQGGSLDESVIGIYARQILLGLDYLHLNGLVHCDIKGQNVLIGEDGVKIADLGCARWVAEDGGVAAAPFSGTPVFMAPEVARGEKQGFSADVWALGCTIIEMATGSHPWPEVNDPVSALYRIGFSGEVPELPTWLSEKAKDFLGKCLRRDYKERWTAKELLHHPFLDDLESNSPKVDEEFTRNSPTTVLDQGVWDSVEVSEAHRNLTHIGSSSNFPAERIRNLIGDSSNLPNWSWEEDWITVRSKEDIEETVMISEQDFNVGPNERQLIDMESYNFAAVNFEEFGSSIVINFEALLPEAEISVHTISDIYCSSISIGFVMLCESVKDVIIVPRILTLERMLMKVLFVLNLSVVLNPFSF</sequence>
<evidence type="ECO:0000256" key="6">
    <source>
        <dbReference type="ARBA" id="ARBA00022682"/>
    </source>
</evidence>
<dbReference type="PANTHER" id="PTHR48011">
    <property type="entry name" value="CCR4-NOT TRANSCRIPTIONAL COMPLEX SUBUNIT CAF120-RELATED"/>
    <property type="match status" value="1"/>
</dbReference>
<dbReference type="GO" id="GO:0019901">
    <property type="term" value="F:protein kinase binding"/>
    <property type="evidence" value="ECO:0007669"/>
    <property type="project" value="UniProtKB-ARBA"/>
</dbReference>
<comment type="catalytic activity">
    <reaction evidence="12">
        <text>L-seryl-[protein] + ATP = O-phospho-L-seryl-[protein] + ADP + H(+)</text>
        <dbReference type="Rhea" id="RHEA:17989"/>
        <dbReference type="Rhea" id="RHEA-COMP:9863"/>
        <dbReference type="Rhea" id="RHEA-COMP:11604"/>
        <dbReference type="ChEBI" id="CHEBI:15378"/>
        <dbReference type="ChEBI" id="CHEBI:29999"/>
        <dbReference type="ChEBI" id="CHEBI:30616"/>
        <dbReference type="ChEBI" id="CHEBI:83421"/>
        <dbReference type="ChEBI" id="CHEBI:456216"/>
        <dbReference type="EC" id="2.7.11.25"/>
    </reaction>
</comment>
<gene>
    <name evidence="16" type="ORF">TEA_008808</name>
</gene>
<dbReference type="Proteomes" id="UP000306102">
    <property type="component" value="Unassembled WGS sequence"/>
</dbReference>
<dbReference type="InterPro" id="IPR011009">
    <property type="entry name" value="Kinase-like_dom_sf"/>
</dbReference>
<dbReference type="EMBL" id="SDRB02010843">
    <property type="protein sequence ID" value="THG03933.1"/>
    <property type="molecule type" value="Genomic_DNA"/>
</dbReference>
<dbReference type="Gene3D" id="1.10.510.10">
    <property type="entry name" value="Transferase(Phosphotransferase) domain 1"/>
    <property type="match status" value="1"/>
</dbReference>
<dbReference type="PANTHER" id="PTHR48011:SF76">
    <property type="entry name" value="MITOGEN-ACTIVATED PROTEIN KINASE KINASE KINASE 15"/>
    <property type="match status" value="1"/>
</dbReference>
<comment type="subcellular location">
    <subcellularLocation>
        <location evidence="1">Nucleus</location>
    </subcellularLocation>
</comment>
<evidence type="ECO:0000256" key="4">
    <source>
        <dbReference type="ARBA" id="ARBA00022553"/>
    </source>
</evidence>
<dbReference type="SUPFAM" id="SSF56112">
    <property type="entry name" value="Protein kinase-like (PK-like)"/>
    <property type="match status" value="1"/>
</dbReference>
<keyword evidence="7 13" id="KW-0547">Nucleotide-binding</keyword>
<dbReference type="AlphaFoldDB" id="A0A4S4DLU2"/>
<evidence type="ECO:0000259" key="15">
    <source>
        <dbReference type="PROSITE" id="PS50011"/>
    </source>
</evidence>
<evidence type="ECO:0000313" key="16">
    <source>
        <dbReference type="EMBL" id="THG03933.1"/>
    </source>
</evidence>
<evidence type="ECO:0000256" key="13">
    <source>
        <dbReference type="PROSITE-ProRule" id="PRU10141"/>
    </source>
</evidence>
<comment type="caution">
    <text evidence="16">The sequence shown here is derived from an EMBL/GenBank/DDBJ whole genome shotgun (WGS) entry which is preliminary data.</text>
</comment>
<dbReference type="SMART" id="SM00220">
    <property type="entry name" value="S_TKc"/>
    <property type="match status" value="1"/>
</dbReference>
<protein>
    <recommendedName>
        <fullName evidence="2">mitogen-activated protein kinase kinase kinase</fullName>
        <ecNumber evidence="2">2.7.11.25</ecNumber>
    </recommendedName>
</protein>
<dbReference type="PROSITE" id="PS00107">
    <property type="entry name" value="PROTEIN_KINASE_ATP"/>
    <property type="match status" value="1"/>
</dbReference>
<keyword evidence="4" id="KW-0597">Phosphoprotein</keyword>
<keyword evidence="8" id="KW-0418">Kinase</keyword>
<dbReference type="GO" id="GO:0004709">
    <property type="term" value="F:MAP kinase kinase kinase activity"/>
    <property type="evidence" value="ECO:0007669"/>
    <property type="project" value="UniProtKB-EC"/>
</dbReference>
<proteinExistence type="inferred from homology"/>
<evidence type="ECO:0000256" key="2">
    <source>
        <dbReference type="ARBA" id="ARBA00012406"/>
    </source>
</evidence>
<dbReference type="InterPro" id="IPR017441">
    <property type="entry name" value="Protein_kinase_ATP_BS"/>
</dbReference>
<evidence type="ECO:0000256" key="12">
    <source>
        <dbReference type="ARBA" id="ARBA00048329"/>
    </source>
</evidence>
<dbReference type="InterPro" id="IPR000719">
    <property type="entry name" value="Prot_kinase_dom"/>
</dbReference>
<evidence type="ECO:0000256" key="11">
    <source>
        <dbReference type="ARBA" id="ARBA00047559"/>
    </source>
</evidence>
<feature type="binding site" evidence="13">
    <location>
        <position position="32"/>
    </location>
    <ligand>
        <name>ATP</name>
        <dbReference type="ChEBI" id="CHEBI:30616"/>
    </ligand>
</feature>
<evidence type="ECO:0000256" key="7">
    <source>
        <dbReference type="ARBA" id="ARBA00022741"/>
    </source>
</evidence>
<dbReference type="GO" id="GO:0005524">
    <property type="term" value="F:ATP binding"/>
    <property type="evidence" value="ECO:0007669"/>
    <property type="project" value="UniProtKB-UniRule"/>
</dbReference>
<evidence type="ECO:0000256" key="3">
    <source>
        <dbReference type="ARBA" id="ARBA00022527"/>
    </source>
</evidence>
<comment type="catalytic activity">
    <reaction evidence="11">
        <text>L-threonyl-[protein] + ATP = O-phospho-L-threonyl-[protein] + ADP + H(+)</text>
        <dbReference type="Rhea" id="RHEA:46608"/>
        <dbReference type="Rhea" id="RHEA-COMP:11060"/>
        <dbReference type="Rhea" id="RHEA-COMP:11605"/>
        <dbReference type="ChEBI" id="CHEBI:15378"/>
        <dbReference type="ChEBI" id="CHEBI:30013"/>
        <dbReference type="ChEBI" id="CHEBI:30616"/>
        <dbReference type="ChEBI" id="CHEBI:61977"/>
        <dbReference type="ChEBI" id="CHEBI:456216"/>
        <dbReference type="EC" id="2.7.11.25"/>
    </reaction>
</comment>
<accession>A0A4S4DLU2</accession>
<evidence type="ECO:0000256" key="14">
    <source>
        <dbReference type="RuleBase" id="RU000304"/>
    </source>
</evidence>
<dbReference type="PROSITE" id="PS00108">
    <property type="entry name" value="PROTEIN_KINASE_ST"/>
    <property type="match status" value="1"/>
</dbReference>
<dbReference type="InterPro" id="IPR008271">
    <property type="entry name" value="Ser/Thr_kinase_AS"/>
</dbReference>
<keyword evidence="9 13" id="KW-0067">ATP-binding</keyword>
<evidence type="ECO:0000256" key="1">
    <source>
        <dbReference type="ARBA" id="ARBA00004123"/>
    </source>
</evidence>
<keyword evidence="3 14" id="KW-0723">Serine/threonine-protein kinase</keyword>
<evidence type="ECO:0000256" key="5">
    <source>
        <dbReference type="ARBA" id="ARBA00022679"/>
    </source>
</evidence>
<evidence type="ECO:0000313" key="17">
    <source>
        <dbReference type="Proteomes" id="UP000306102"/>
    </source>
</evidence>
<dbReference type="InterPro" id="IPR052751">
    <property type="entry name" value="Plant_MAPKKK"/>
</dbReference>
<name>A0A4S4DLU2_CAMSN</name>
<evidence type="ECO:0000256" key="9">
    <source>
        <dbReference type="ARBA" id="ARBA00022840"/>
    </source>
</evidence>
<dbReference type="GO" id="GO:0005634">
    <property type="term" value="C:nucleus"/>
    <property type="evidence" value="ECO:0007669"/>
    <property type="project" value="UniProtKB-SubCell"/>
</dbReference>
<reference evidence="16 17" key="1">
    <citation type="journal article" date="2018" name="Proc. Natl. Acad. Sci. U.S.A.">
        <title>Draft genome sequence of Camellia sinensis var. sinensis provides insights into the evolution of the tea genome and tea quality.</title>
        <authorList>
            <person name="Wei C."/>
            <person name="Yang H."/>
            <person name="Wang S."/>
            <person name="Zhao J."/>
            <person name="Liu C."/>
            <person name="Gao L."/>
            <person name="Xia E."/>
            <person name="Lu Y."/>
            <person name="Tai Y."/>
            <person name="She G."/>
            <person name="Sun J."/>
            <person name="Cao H."/>
            <person name="Tong W."/>
            <person name="Gao Q."/>
            <person name="Li Y."/>
            <person name="Deng W."/>
            <person name="Jiang X."/>
            <person name="Wang W."/>
            <person name="Chen Q."/>
            <person name="Zhang S."/>
            <person name="Li H."/>
            <person name="Wu J."/>
            <person name="Wang P."/>
            <person name="Li P."/>
            <person name="Shi C."/>
            <person name="Zheng F."/>
            <person name="Jian J."/>
            <person name="Huang B."/>
            <person name="Shan D."/>
            <person name="Shi M."/>
            <person name="Fang C."/>
            <person name="Yue Y."/>
            <person name="Li F."/>
            <person name="Li D."/>
            <person name="Wei S."/>
            <person name="Han B."/>
            <person name="Jiang C."/>
            <person name="Yin Y."/>
            <person name="Xia T."/>
            <person name="Zhang Z."/>
            <person name="Bennetzen J.L."/>
            <person name="Zhao S."/>
            <person name="Wan X."/>
        </authorList>
    </citation>
    <scope>NUCLEOTIDE SEQUENCE [LARGE SCALE GENOMIC DNA]</scope>
    <source>
        <strain evidence="17">cv. Shuchazao</strain>
        <tissue evidence="16">Leaf</tissue>
    </source>
</reference>
<dbReference type="PROSITE" id="PS50011">
    <property type="entry name" value="PROTEIN_KINASE_DOM"/>
    <property type="match status" value="1"/>
</dbReference>
<dbReference type="GO" id="GO:0006970">
    <property type="term" value="P:response to osmotic stress"/>
    <property type="evidence" value="ECO:0007669"/>
    <property type="project" value="UniProtKB-ARBA"/>
</dbReference>
<keyword evidence="17" id="KW-1185">Reference proteome</keyword>
<evidence type="ECO:0000256" key="10">
    <source>
        <dbReference type="ARBA" id="ARBA00023242"/>
    </source>
</evidence>
<keyword evidence="5" id="KW-0808">Transferase</keyword>
<dbReference type="CDD" id="cd06606">
    <property type="entry name" value="STKc_MAPKKK"/>
    <property type="match status" value="1"/>
</dbReference>
<keyword evidence="6" id="KW-0938">Abscisic acid signaling pathway</keyword>
<dbReference type="GO" id="GO:0009738">
    <property type="term" value="P:abscisic acid-activated signaling pathway"/>
    <property type="evidence" value="ECO:0007669"/>
    <property type="project" value="UniProtKB-KW"/>
</dbReference>
<dbReference type="Pfam" id="PF00069">
    <property type="entry name" value="Pkinase"/>
    <property type="match status" value="1"/>
</dbReference>
<feature type="domain" description="Protein kinase" evidence="15">
    <location>
        <begin position="3"/>
        <end position="257"/>
    </location>
</feature>
<evidence type="ECO:0000256" key="8">
    <source>
        <dbReference type="ARBA" id="ARBA00022777"/>
    </source>
</evidence>